<keyword evidence="2" id="KW-1185">Reference proteome</keyword>
<name>A0A9N7QQR9_9MYCO</name>
<reference evidence="1" key="1">
    <citation type="submission" date="2022-06" db="EMBL/GenBank/DDBJ databases">
        <title>Complete genome sequence of Mycobacterium pseudoshottsii NJB1907-Z4.</title>
        <authorList>
            <person name="Komine T."/>
            <person name="Fukano H."/>
            <person name="Wada S."/>
        </authorList>
    </citation>
    <scope>NUCLEOTIDE SEQUENCE</scope>
    <source>
        <strain evidence="1">NJB1907-Z4</strain>
    </source>
</reference>
<proteinExistence type="predicted"/>
<evidence type="ECO:0000313" key="1">
    <source>
        <dbReference type="EMBL" id="BDN84565.1"/>
    </source>
</evidence>
<protein>
    <submittedName>
        <fullName evidence="1">Uncharacterized protein</fullName>
    </submittedName>
</protein>
<accession>A0A9N7QQR9</accession>
<organism evidence="1 2">
    <name type="scientific">Mycobacterium pseudoshottsii</name>
    <dbReference type="NCBI Taxonomy" id="265949"/>
    <lineage>
        <taxon>Bacteria</taxon>
        <taxon>Bacillati</taxon>
        <taxon>Actinomycetota</taxon>
        <taxon>Actinomycetes</taxon>
        <taxon>Mycobacteriales</taxon>
        <taxon>Mycobacteriaceae</taxon>
        <taxon>Mycobacterium</taxon>
        <taxon>Mycobacterium ulcerans group</taxon>
    </lineage>
</organism>
<dbReference type="Proteomes" id="UP001058626">
    <property type="component" value="Chromosome"/>
</dbReference>
<sequence>MRLGANSIAKSDAGCGDQTKFGDRGIQFGGRPHVIHMLWNGLVWVGTEPDAVALSTWLTAGESACSCVDPRAPECGLWTEIPCDHVTGSGSEAAENLGRNAQPAINATNTLGAAATTMADCHRWMRRSLRVLINARMYNTTLGRPMP</sequence>
<gene>
    <name evidence="1" type="ORF">NJB1907Z4_C47800</name>
</gene>
<dbReference type="AlphaFoldDB" id="A0A9N7QQR9"/>
<dbReference type="EMBL" id="AP026367">
    <property type="protein sequence ID" value="BDN84565.1"/>
    <property type="molecule type" value="Genomic_DNA"/>
</dbReference>
<evidence type="ECO:0000313" key="2">
    <source>
        <dbReference type="Proteomes" id="UP001058626"/>
    </source>
</evidence>